<feature type="domain" description="Peptidase S9 prolyl oligopeptidase catalytic" evidence="2">
    <location>
        <begin position="125"/>
        <end position="260"/>
    </location>
</feature>
<organism evidence="3 4">
    <name type="scientific">Tepidimonas thermarum</name>
    <dbReference type="NCBI Taxonomy" id="335431"/>
    <lineage>
        <taxon>Bacteria</taxon>
        <taxon>Pseudomonadati</taxon>
        <taxon>Pseudomonadota</taxon>
        <taxon>Betaproteobacteria</taxon>
        <taxon>Burkholderiales</taxon>
        <taxon>Tepidimonas</taxon>
    </lineage>
</organism>
<dbReference type="RefSeq" id="WP_143902093.1">
    <property type="nucleotide sequence ID" value="NZ_VJOL01000019.1"/>
</dbReference>
<protein>
    <submittedName>
        <fullName evidence="3">Prolyl oligopeptidase family protein</fullName>
    </submittedName>
</protein>
<evidence type="ECO:0000256" key="1">
    <source>
        <dbReference type="SAM" id="SignalP"/>
    </source>
</evidence>
<feature type="chain" id="PRO_5021750465" evidence="1">
    <location>
        <begin position="22"/>
        <end position="264"/>
    </location>
</feature>
<dbReference type="GO" id="GO:0006508">
    <property type="term" value="P:proteolysis"/>
    <property type="evidence" value="ECO:0007669"/>
    <property type="project" value="InterPro"/>
</dbReference>
<dbReference type="InterPro" id="IPR029058">
    <property type="entry name" value="AB_hydrolase_fold"/>
</dbReference>
<evidence type="ECO:0000313" key="3">
    <source>
        <dbReference type="EMBL" id="TSE29871.1"/>
    </source>
</evidence>
<gene>
    <name evidence="3" type="ORF">Tther_01282</name>
</gene>
<comment type="caution">
    <text evidence="3">The sequence shown here is derived from an EMBL/GenBank/DDBJ whole genome shotgun (WGS) entry which is preliminary data.</text>
</comment>
<dbReference type="Gene3D" id="3.40.50.1820">
    <property type="entry name" value="alpha/beta hydrolase"/>
    <property type="match status" value="1"/>
</dbReference>
<evidence type="ECO:0000259" key="2">
    <source>
        <dbReference type="Pfam" id="PF00326"/>
    </source>
</evidence>
<dbReference type="GO" id="GO:0008236">
    <property type="term" value="F:serine-type peptidase activity"/>
    <property type="evidence" value="ECO:0007669"/>
    <property type="project" value="InterPro"/>
</dbReference>
<proteinExistence type="predicted"/>
<dbReference type="Proteomes" id="UP000318542">
    <property type="component" value="Unassembled WGS sequence"/>
</dbReference>
<accession>A0A554X202</accession>
<name>A0A554X202_9BURK</name>
<dbReference type="Pfam" id="PF00326">
    <property type="entry name" value="Peptidase_S9"/>
    <property type="match status" value="1"/>
</dbReference>
<evidence type="ECO:0000313" key="4">
    <source>
        <dbReference type="Proteomes" id="UP000318542"/>
    </source>
</evidence>
<dbReference type="InterPro" id="IPR001375">
    <property type="entry name" value="Peptidase_S9_cat"/>
</dbReference>
<dbReference type="OrthoDB" id="880990at2"/>
<reference evidence="3 4" key="1">
    <citation type="submission" date="2019-07" db="EMBL/GenBank/DDBJ databases">
        <title>Tepidimonas thermarum AA-1 draft genome.</title>
        <authorList>
            <person name="Da Costa M.S."/>
            <person name="Froufe H.J.C."/>
            <person name="Egas C."/>
            <person name="Albuquerque L."/>
        </authorList>
    </citation>
    <scope>NUCLEOTIDE SEQUENCE [LARGE SCALE GENOMIC DNA]</scope>
    <source>
        <strain evidence="3 4">AA-1</strain>
    </source>
</reference>
<feature type="signal peptide" evidence="1">
    <location>
        <begin position="1"/>
        <end position="21"/>
    </location>
</feature>
<sequence>MGKKYFFTALFVFLTVQSAYAEPCETEDFETKVTGVSQCLLIRRYGPTEPAAMVVWIHGDVSSGGPANYHFRLAEKTAEDFSASSVMSVALVRPGYPDGSGASSTVSFLHGGRSDHYTPENISEVAAVIEKLRLKYQPKSVIIVGHSGGAATAAVILGMKPNLADAAVLVSCPCDLVSWRIGRRPWVRSENPTQWVNKISASTRVIALTGTKDDNTSPNLASTYVDLLKSRGINATFQAVAEATHNSALRSAEVFDAIAELLHR</sequence>
<dbReference type="EMBL" id="VJOL01000019">
    <property type="protein sequence ID" value="TSE29871.1"/>
    <property type="molecule type" value="Genomic_DNA"/>
</dbReference>
<dbReference type="AlphaFoldDB" id="A0A554X202"/>
<keyword evidence="4" id="KW-1185">Reference proteome</keyword>
<dbReference type="SUPFAM" id="SSF53474">
    <property type="entry name" value="alpha/beta-Hydrolases"/>
    <property type="match status" value="1"/>
</dbReference>
<keyword evidence="1" id="KW-0732">Signal</keyword>